<dbReference type="Proteomes" id="UP000214688">
    <property type="component" value="Chromosome"/>
</dbReference>
<dbReference type="KEGG" id="tab:CIG75_19115"/>
<dbReference type="AlphaFoldDB" id="A0A223D641"/>
<protein>
    <recommendedName>
        <fullName evidence="3">NTP pyrophosphohydrolase MazG putative catalytic core domain-containing protein</fullName>
    </recommendedName>
</protein>
<evidence type="ECO:0008006" key="3">
    <source>
        <dbReference type="Google" id="ProtNLM"/>
    </source>
</evidence>
<accession>A0A223D641</accession>
<evidence type="ECO:0000313" key="1">
    <source>
        <dbReference type="EMBL" id="ASS76844.1"/>
    </source>
</evidence>
<proteinExistence type="predicted"/>
<organism evidence="1 2">
    <name type="scientific">Tumebacillus algifaecis</name>
    <dbReference type="NCBI Taxonomy" id="1214604"/>
    <lineage>
        <taxon>Bacteria</taxon>
        <taxon>Bacillati</taxon>
        <taxon>Bacillota</taxon>
        <taxon>Bacilli</taxon>
        <taxon>Bacillales</taxon>
        <taxon>Alicyclobacillaceae</taxon>
        <taxon>Tumebacillus</taxon>
    </lineage>
</organism>
<sequence length="97" mass="10806">MNEVLQSIAEERARQDAKWGEQNHDPIVWIGILGEEFGELSQAVLETHFDNGPTERLKGGYENMRAEAVQVAAVAVAMIEALDRQHALDTLRQATGY</sequence>
<name>A0A223D641_9BACL</name>
<reference evidence="1 2" key="1">
    <citation type="journal article" date="2015" name="Int. J. Syst. Evol. Microbiol.">
        <title>Tumebacillus algifaecis sp. nov., isolated from decomposing algal scum.</title>
        <authorList>
            <person name="Wu Y.F."/>
            <person name="Zhang B."/>
            <person name="Xing P."/>
            <person name="Wu Q.L."/>
            <person name="Liu S.J."/>
        </authorList>
    </citation>
    <scope>NUCLEOTIDE SEQUENCE [LARGE SCALE GENOMIC DNA]</scope>
    <source>
        <strain evidence="1 2">THMBR28</strain>
    </source>
</reference>
<dbReference type="EMBL" id="CP022657">
    <property type="protein sequence ID" value="ASS76844.1"/>
    <property type="molecule type" value="Genomic_DNA"/>
</dbReference>
<evidence type="ECO:0000313" key="2">
    <source>
        <dbReference type="Proteomes" id="UP000214688"/>
    </source>
</evidence>
<keyword evidence="2" id="KW-1185">Reference proteome</keyword>
<gene>
    <name evidence="1" type="ORF">CIG75_19115</name>
</gene>
<dbReference type="RefSeq" id="WP_094238071.1">
    <property type="nucleotide sequence ID" value="NZ_CP022657.1"/>
</dbReference>
<dbReference type="OrthoDB" id="1495692at2"/>